<accession>A0A223MYB6</accession>
<evidence type="ECO:0000313" key="2">
    <source>
        <dbReference type="EMBL" id="ASU22556.1"/>
    </source>
</evidence>
<keyword evidence="3" id="KW-1185">Reference proteome</keyword>
<keyword evidence="1" id="KW-1133">Transmembrane helix</keyword>
<dbReference type="KEGG" id="vqi:CCZ37_08080"/>
<keyword evidence="1" id="KW-0472">Membrane</keyword>
<organism evidence="2 3">
    <name type="scientific">Vibrio qinghaiensis</name>
    <dbReference type="NCBI Taxonomy" id="2025808"/>
    <lineage>
        <taxon>Bacteria</taxon>
        <taxon>Pseudomonadati</taxon>
        <taxon>Pseudomonadota</taxon>
        <taxon>Gammaproteobacteria</taxon>
        <taxon>Vibrionales</taxon>
        <taxon>Vibrionaceae</taxon>
        <taxon>Vibrio</taxon>
    </lineage>
</organism>
<sequence>MWGAKQEQDLFLRFWSKKSLDSLEKAFIVPISKLCFFTLVEFLALRKQFRAWNHLSAVIGSTARIQVGRMSRLNFLS</sequence>
<protein>
    <submittedName>
        <fullName evidence="2">Uncharacterized protein</fullName>
    </submittedName>
</protein>
<gene>
    <name evidence="2" type="ORF">CCZ37_08080</name>
</gene>
<feature type="transmembrane region" description="Helical" evidence="1">
    <location>
        <begin position="26"/>
        <end position="45"/>
    </location>
</feature>
<keyword evidence="1" id="KW-0812">Transmembrane</keyword>
<reference evidence="2 3" key="1">
    <citation type="submission" date="2017-08" db="EMBL/GenBank/DDBJ databases">
        <title>The Vibrio qinghaiensis sp.-Q67 is a luminous bacteria isolated firstly from Qinghai lake, Qinghai province, China, which has been proved to be very sensitive to detect environmental and food pollutants. Therefore, complete genome analysis of V. qinghaiensis sp.-Q67 highlights the potential application of this strain on detection of hazards in the contaminated environments.</title>
        <authorList>
            <person name="Gong L."/>
        </authorList>
    </citation>
    <scope>NUCLEOTIDE SEQUENCE [LARGE SCALE GENOMIC DNA]</scope>
    <source>
        <strain evidence="2 3">Q67</strain>
    </source>
</reference>
<proteinExistence type="predicted"/>
<name>A0A223MYB6_9VIBR</name>
<dbReference type="AlphaFoldDB" id="A0A223MYB6"/>
<dbReference type="Proteomes" id="UP000215148">
    <property type="component" value="Chromosome 1"/>
</dbReference>
<dbReference type="EMBL" id="CP022741">
    <property type="protein sequence ID" value="ASU22556.1"/>
    <property type="molecule type" value="Genomic_DNA"/>
</dbReference>
<evidence type="ECO:0000313" key="3">
    <source>
        <dbReference type="Proteomes" id="UP000215148"/>
    </source>
</evidence>
<evidence type="ECO:0000256" key="1">
    <source>
        <dbReference type="SAM" id="Phobius"/>
    </source>
</evidence>